<protein>
    <submittedName>
        <fullName evidence="3">EB domain-containing protein</fullName>
    </submittedName>
</protein>
<dbReference type="EMBL" id="UYRR01003935">
    <property type="protein sequence ID" value="VDK20592.1"/>
    <property type="molecule type" value="Genomic_DNA"/>
</dbReference>
<sequence length="239" mass="26183">MPNRCDENAACIDGTCHCDQSSAQKDDSCIPKQLGDQLKNCTSNQGICSGGMYCLKGVCVCPTGQHLIHGSCASTEPQFNVHLHHSTKPLKNPFIPFPTQSPTPLMNLIKPIGYPDLSSFANSQLFHKSPLNRFHRDANQAQHSNFLSYPFITGASALPFPQFDNPNNNPIINHDQGNYFYPTFNNIPMNNNYPVLVTFNNALFGLASGPGSACFKGCRCDSNLICTNGFCICPYGQKI</sequence>
<dbReference type="AlphaFoldDB" id="A0A0M3J5U7"/>
<dbReference type="WBParaSite" id="ASIM_0000293001-mRNA-1">
    <property type="protein sequence ID" value="ASIM_0000293001-mRNA-1"/>
    <property type="gene ID" value="ASIM_0000293001"/>
</dbReference>
<keyword evidence="2" id="KW-1185">Reference proteome</keyword>
<reference evidence="3" key="1">
    <citation type="submission" date="2017-02" db="UniProtKB">
        <authorList>
            <consortium name="WormBaseParasite"/>
        </authorList>
    </citation>
    <scope>IDENTIFICATION</scope>
</reference>
<reference evidence="1 2" key="2">
    <citation type="submission" date="2018-11" db="EMBL/GenBank/DDBJ databases">
        <authorList>
            <consortium name="Pathogen Informatics"/>
        </authorList>
    </citation>
    <scope>NUCLEOTIDE SEQUENCE [LARGE SCALE GENOMIC DNA]</scope>
</reference>
<dbReference type="OrthoDB" id="5865965at2759"/>
<organism evidence="3">
    <name type="scientific">Anisakis simplex</name>
    <name type="common">Herring worm</name>
    <dbReference type="NCBI Taxonomy" id="6269"/>
    <lineage>
        <taxon>Eukaryota</taxon>
        <taxon>Metazoa</taxon>
        <taxon>Ecdysozoa</taxon>
        <taxon>Nematoda</taxon>
        <taxon>Chromadorea</taxon>
        <taxon>Rhabditida</taxon>
        <taxon>Spirurina</taxon>
        <taxon>Ascaridomorpha</taxon>
        <taxon>Ascaridoidea</taxon>
        <taxon>Anisakidae</taxon>
        <taxon>Anisakis</taxon>
        <taxon>Anisakis simplex complex</taxon>
    </lineage>
</organism>
<evidence type="ECO:0000313" key="3">
    <source>
        <dbReference type="WBParaSite" id="ASIM_0000293001-mRNA-1"/>
    </source>
</evidence>
<name>A0A0M3J5U7_ANISI</name>
<dbReference type="Proteomes" id="UP000267096">
    <property type="component" value="Unassembled WGS sequence"/>
</dbReference>
<accession>A0A0M3J5U7</accession>
<proteinExistence type="predicted"/>
<evidence type="ECO:0000313" key="2">
    <source>
        <dbReference type="Proteomes" id="UP000267096"/>
    </source>
</evidence>
<evidence type="ECO:0000313" key="1">
    <source>
        <dbReference type="EMBL" id="VDK20592.1"/>
    </source>
</evidence>
<gene>
    <name evidence="1" type="ORF">ASIM_LOCUS2780</name>
</gene>